<dbReference type="RefSeq" id="WP_143372252.1">
    <property type="nucleotide sequence ID" value="NZ_VJVZ01000002.1"/>
</dbReference>
<gene>
    <name evidence="1" type="ORF">FMM05_05090</name>
</gene>
<dbReference type="AlphaFoldDB" id="A0A552V8F9"/>
<accession>A0A552V8F9</accession>
<dbReference type="EMBL" id="VJVZ01000002">
    <property type="protein sequence ID" value="TRW26754.1"/>
    <property type="molecule type" value="Genomic_DNA"/>
</dbReference>
<evidence type="ECO:0008006" key="3">
    <source>
        <dbReference type="Google" id="ProtNLM"/>
    </source>
</evidence>
<dbReference type="PANTHER" id="PTHR40257:SF1">
    <property type="entry name" value="DUF1330 DOMAIN-CONTAINING PROTEIN"/>
    <property type="match status" value="1"/>
</dbReference>
<keyword evidence="2" id="KW-1185">Reference proteome</keyword>
<evidence type="ECO:0000313" key="2">
    <source>
        <dbReference type="Proteomes" id="UP000320643"/>
    </source>
</evidence>
<dbReference type="Proteomes" id="UP000320643">
    <property type="component" value="Unassembled WGS sequence"/>
</dbReference>
<evidence type="ECO:0000313" key="1">
    <source>
        <dbReference type="EMBL" id="TRW26754.1"/>
    </source>
</evidence>
<dbReference type="PANTHER" id="PTHR40257">
    <property type="match status" value="1"/>
</dbReference>
<dbReference type="SUPFAM" id="SSF54909">
    <property type="entry name" value="Dimeric alpha+beta barrel"/>
    <property type="match status" value="1"/>
</dbReference>
<name>A0A552V8F9_9FLAO</name>
<dbReference type="Gene3D" id="3.30.70.100">
    <property type="match status" value="1"/>
</dbReference>
<organism evidence="1 2">
    <name type="scientific">Flavobacterium zepuense</name>
    <dbReference type="NCBI Taxonomy" id="2593302"/>
    <lineage>
        <taxon>Bacteria</taxon>
        <taxon>Pseudomonadati</taxon>
        <taxon>Bacteroidota</taxon>
        <taxon>Flavobacteriia</taxon>
        <taxon>Flavobacteriales</taxon>
        <taxon>Flavobacteriaceae</taxon>
        <taxon>Flavobacterium</taxon>
    </lineage>
</organism>
<reference evidence="1 2" key="1">
    <citation type="submission" date="2019-07" db="EMBL/GenBank/DDBJ databases">
        <title>Flavobacterium sp. nov., isolated from glacier ice.</title>
        <authorList>
            <person name="Liu Q."/>
            <person name="Xin Y.-H."/>
        </authorList>
    </citation>
    <scope>NUCLEOTIDE SEQUENCE [LARGE SCALE GENOMIC DNA]</scope>
    <source>
        <strain evidence="1 2">ZT4R6</strain>
    </source>
</reference>
<sequence length="114" mass="13016">MIKLPNFTANDGPVTMVNLLKYNDKEYYFNTYIPAFEKVTQQLGITGVKVVLANKVIAPVLAPEDVYWDAIVLVEYPSADAFKRIAESELYHEIADPHRLKATKELHLFMTQPM</sequence>
<protein>
    <recommendedName>
        <fullName evidence="3">DUF1330 domain-containing protein</fullName>
    </recommendedName>
</protein>
<proteinExistence type="predicted"/>
<dbReference type="InterPro" id="IPR011008">
    <property type="entry name" value="Dimeric_a/b-barrel"/>
</dbReference>
<comment type="caution">
    <text evidence="1">The sequence shown here is derived from an EMBL/GenBank/DDBJ whole genome shotgun (WGS) entry which is preliminary data.</text>
</comment>
<dbReference type="OrthoDB" id="8909581at2"/>